<dbReference type="CDD" id="cd00565">
    <property type="entry name" value="Ubl_ThiS"/>
    <property type="match status" value="1"/>
</dbReference>
<dbReference type="SUPFAM" id="SSF54285">
    <property type="entry name" value="MoaD/ThiS"/>
    <property type="match status" value="1"/>
</dbReference>
<name>A0ABT5MVS1_9BURK</name>
<keyword evidence="2" id="KW-1185">Reference proteome</keyword>
<proteinExistence type="predicted"/>
<dbReference type="InterPro" id="IPR010035">
    <property type="entry name" value="Thi_S"/>
</dbReference>
<dbReference type="Pfam" id="PF02597">
    <property type="entry name" value="ThiS"/>
    <property type="match status" value="1"/>
</dbReference>
<dbReference type="InterPro" id="IPR003749">
    <property type="entry name" value="ThiS/MoaD-like"/>
</dbReference>
<dbReference type="NCBIfam" id="TIGR01683">
    <property type="entry name" value="thiS"/>
    <property type="match status" value="1"/>
</dbReference>
<organism evidence="1 2">
    <name type="scientific">Curvibacter cyanobacteriorum</name>
    <dbReference type="NCBI Taxonomy" id="3026422"/>
    <lineage>
        <taxon>Bacteria</taxon>
        <taxon>Pseudomonadati</taxon>
        <taxon>Pseudomonadota</taxon>
        <taxon>Betaproteobacteria</taxon>
        <taxon>Burkholderiales</taxon>
        <taxon>Comamonadaceae</taxon>
        <taxon>Curvibacter</taxon>
    </lineage>
</organism>
<gene>
    <name evidence="1" type="primary">thiS</name>
    <name evidence="1" type="ORF">PSQ40_06180</name>
</gene>
<evidence type="ECO:0000313" key="2">
    <source>
        <dbReference type="Proteomes" id="UP001528673"/>
    </source>
</evidence>
<evidence type="ECO:0000313" key="1">
    <source>
        <dbReference type="EMBL" id="MDD0838152.1"/>
    </source>
</evidence>
<dbReference type="Proteomes" id="UP001528673">
    <property type="component" value="Unassembled WGS sequence"/>
</dbReference>
<dbReference type="InterPro" id="IPR016155">
    <property type="entry name" value="Mopterin_synth/thiamin_S_b"/>
</dbReference>
<dbReference type="InterPro" id="IPR012675">
    <property type="entry name" value="Beta-grasp_dom_sf"/>
</dbReference>
<reference evidence="1 2" key="1">
    <citation type="submission" date="2023-02" db="EMBL/GenBank/DDBJ databases">
        <title>Bacterial whole genomic sequence of Curvibacter sp. HBC61.</title>
        <authorList>
            <person name="Le V."/>
            <person name="Ko S.-R."/>
            <person name="Ahn C.-Y."/>
            <person name="Oh H.-M."/>
        </authorList>
    </citation>
    <scope>NUCLEOTIDE SEQUENCE [LARGE SCALE GENOMIC DNA]</scope>
    <source>
        <strain evidence="1 2">HBC61</strain>
    </source>
</reference>
<dbReference type="PANTHER" id="PTHR34472:SF1">
    <property type="entry name" value="SULFUR CARRIER PROTEIN THIS"/>
    <property type="match status" value="1"/>
</dbReference>
<dbReference type="Gene3D" id="3.10.20.30">
    <property type="match status" value="1"/>
</dbReference>
<dbReference type="PANTHER" id="PTHR34472">
    <property type="entry name" value="SULFUR CARRIER PROTEIN THIS"/>
    <property type="match status" value="1"/>
</dbReference>
<dbReference type="EMBL" id="JAQSIP010000002">
    <property type="protein sequence ID" value="MDD0838152.1"/>
    <property type="molecule type" value="Genomic_DNA"/>
</dbReference>
<accession>A0ABT5MVS1</accession>
<comment type="caution">
    <text evidence="1">The sequence shown here is derived from an EMBL/GenBank/DDBJ whole genome shotgun (WGS) entry which is preliminary data.</text>
</comment>
<protein>
    <submittedName>
        <fullName evidence="1">Sulfur carrier protein ThiS</fullName>
    </submittedName>
</protein>
<dbReference type="RefSeq" id="WP_273949723.1">
    <property type="nucleotide sequence ID" value="NZ_JAQSIP010000002.1"/>
</dbReference>
<sequence>MQIQVLINQRPLPLPPATRLADALAQQGFVPPYAVAVNTEFVPRSAYAQTVLQHGDQIEVIAPVTGG</sequence>